<keyword evidence="7 9" id="KW-0460">Magnesium</keyword>
<name>A0AA42CLV3_9HYPH</name>
<dbReference type="Gene3D" id="3.40.190.80">
    <property type="match status" value="1"/>
</dbReference>
<dbReference type="CDD" id="cd00354">
    <property type="entry name" value="FBPase"/>
    <property type="match status" value="1"/>
</dbReference>
<dbReference type="InterPro" id="IPR044015">
    <property type="entry name" value="FBPase_C_dom"/>
</dbReference>
<keyword evidence="14" id="KW-1185">Reference proteome</keyword>
<feature type="domain" description="Fructose-1-6-bisphosphatase class I N-terminal" evidence="11">
    <location>
        <begin position="29"/>
        <end position="191"/>
    </location>
</feature>
<feature type="domain" description="Fructose-1-6-bisphosphatase class 1 C-terminal" evidence="12">
    <location>
        <begin position="203"/>
        <end position="331"/>
    </location>
</feature>
<dbReference type="FunFam" id="3.40.190.80:FF:000011">
    <property type="entry name" value="Fructose-1,6-bisphosphatase class 1"/>
    <property type="match status" value="1"/>
</dbReference>
<evidence type="ECO:0000256" key="5">
    <source>
        <dbReference type="ARBA" id="ARBA00022723"/>
    </source>
</evidence>
<keyword evidence="4 9" id="KW-0963">Cytoplasm</keyword>
<dbReference type="GO" id="GO:0005829">
    <property type="term" value="C:cytosol"/>
    <property type="evidence" value="ECO:0007669"/>
    <property type="project" value="TreeGrafter"/>
</dbReference>
<dbReference type="GO" id="GO:0005986">
    <property type="term" value="P:sucrose biosynthetic process"/>
    <property type="evidence" value="ECO:0007669"/>
    <property type="project" value="TreeGrafter"/>
</dbReference>
<evidence type="ECO:0000256" key="4">
    <source>
        <dbReference type="ARBA" id="ARBA00022490"/>
    </source>
</evidence>
<dbReference type="InterPro" id="IPR000146">
    <property type="entry name" value="FBPase_class-1"/>
</dbReference>
<dbReference type="PIRSF" id="PIRSF500210">
    <property type="entry name" value="FBPtase"/>
    <property type="match status" value="1"/>
</dbReference>
<evidence type="ECO:0000256" key="1">
    <source>
        <dbReference type="ARBA" id="ARBA00001273"/>
    </source>
</evidence>
<comment type="catalytic activity">
    <reaction evidence="1 9">
        <text>beta-D-fructose 1,6-bisphosphate + H2O = beta-D-fructose 6-phosphate + phosphate</text>
        <dbReference type="Rhea" id="RHEA:11064"/>
        <dbReference type="ChEBI" id="CHEBI:15377"/>
        <dbReference type="ChEBI" id="CHEBI:32966"/>
        <dbReference type="ChEBI" id="CHEBI:43474"/>
        <dbReference type="ChEBI" id="CHEBI:57634"/>
        <dbReference type="EC" id="3.1.3.11"/>
    </reaction>
</comment>
<feature type="binding site" evidence="9">
    <location>
        <position position="113"/>
    </location>
    <ligand>
        <name>Mg(2+)</name>
        <dbReference type="ChEBI" id="CHEBI:18420"/>
        <label>2</label>
    </ligand>
</feature>
<evidence type="ECO:0000313" key="13">
    <source>
        <dbReference type="EMBL" id="MCW6507772.1"/>
    </source>
</evidence>
<dbReference type="PIRSF" id="PIRSF000904">
    <property type="entry name" value="FBPtase_SBPase"/>
    <property type="match status" value="1"/>
</dbReference>
<evidence type="ECO:0000256" key="6">
    <source>
        <dbReference type="ARBA" id="ARBA00022801"/>
    </source>
</evidence>
<evidence type="ECO:0000256" key="2">
    <source>
        <dbReference type="ARBA" id="ARBA00005215"/>
    </source>
</evidence>
<dbReference type="HAMAP" id="MF_01855">
    <property type="entry name" value="FBPase_class1"/>
    <property type="match status" value="1"/>
</dbReference>
<evidence type="ECO:0000259" key="12">
    <source>
        <dbReference type="Pfam" id="PF18913"/>
    </source>
</evidence>
<feature type="binding site" evidence="9">
    <location>
        <begin position="260"/>
        <end position="262"/>
    </location>
    <ligand>
        <name>substrate</name>
    </ligand>
</feature>
<dbReference type="NCBIfam" id="NF006780">
    <property type="entry name" value="PRK09293.1-4"/>
    <property type="match status" value="1"/>
</dbReference>
<evidence type="ECO:0000256" key="10">
    <source>
        <dbReference type="RuleBase" id="RU000508"/>
    </source>
</evidence>
<dbReference type="EMBL" id="JAMOIM010000003">
    <property type="protein sequence ID" value="MCW6507772.1"/>
    <property type="molecule type" value="Genomic_DNA"/>
</dbReference>
<dbReference type="Proteomes" id="UP001165667">
    <property type="component" value="Unassembled WGS sequence"/>
</dbReference>
<dbReference type="RefSeq" id="WP_282584130.1">
    <property type="nucleotide sequence ID" value="NZ_JAMOIM010000003.1"/>
</dbReference>
<dbReference type="SUPFAM" id="SSF56655">
    <property type="entry name" value="Carbohydrate phosphatase"/>
    <property type="match status" value="1"/>
</dbReference>
<dbReference type="InterPro" id="IPR020548">
    <property type="entry name" value="Fructose_bisphosphatase_AS"/>
</dbReference>
<dbReference type="PROSITE" id="PS00124">
    <property type="entry name" value="FBPASE"/>
    <property type="match status" value="1"/>
</dbReference>
<accession>A0AA42CLV3</accession>
<reference evidence="13" key="1">
    <citation type="submission" date="2022-05" db="EMBL/GenBank/DDBJ databases">
        <authorList>
            <person name="Pankratov T."/>
        </authorList>
    </citation>
    <scope>NUCLEOTIDE SEQUENCE</scope>
    <source>
        <strain evidence="13">BP6-180914</strain>
    </source>
</reference>
<evidence type="ECO:0000313" key="14">
    <source>
        <dbReference type="Proteomes" id="UP001165667"/>
    </source>
</evidence>
<dbReference type="InterPro" id="IPR028343">
    <property type="entry name" value="FBPtase"/>
</dbReference>
<comment type="caution">
    <text evidence="13">The sequence shown here is derived from an EMBL/GenBank/DDBJ whole genome shotgun (WGS) entry which is preliminary data.</text>
</comment>
<dbReference type="GO" id="GO:0042132">
    <property type="term" value="F:fructose 1,6-bisphosphate 1-phosphatase activity"/>
    <property type="evidence" value="ECO:0007669"/>
    <property type="project" value="UniProtKB-UniRule"/>
</dbReference>
<dbReference type="PANTHER" id="PTHR11556">
    <property type="entry name" value="FRUCTOSE-1,6-BISPHOSPHATASE-RELATED"/>
    <property type="match status" value="1"/>
</dbReference>
<feature type="binding site" evidence="9">
    <location>
        <position position="110"/>
    </location>
    <ligand>
        <name>Mg(2+)</name>
        <dbReference type="ChEBI" id="CHEBI:18420"/>
        <label>1</label>
    </ligand>
</feature>
<evidence type="ECO:0000256" key="9">
    <source>
        <dbReference type="HAMAP-Rule" id="MF_01855"/>
    </source>
</evidence>
<dbReference type="Pfam" id="PF18913">
    <property type="entry name" value="FBPase_C"/>
    <property type="match status" value="1"/>
</dbReference>
<feature type="binding site" evidence="9">
    <location>
        <position position="112"/>
    </location>
    <ligand>
        <name>Mg(2+)</name>
        <dbReference type="ChEBI" id="CHEBI:18420"/>
        <label>1</label>
    </ligand>
</feature>
<feature type="binding site" evidence="9">
    <location>
        <position position="91"/>
    </location>
    <ligand>
        <name>Mg(2+)</name>
        <dbReference type="ChEBI" id="CHEBI:18420"/>
        <label>1</label>
    </ligand>
</feature>
<dbReference type="GO" id="GO:0006002">
    <property type="term" value="P:fructose 6-phosphate metabolic process"/>
    <property type="evidence" value="ECO:0007669"/>
    <property type="project" value="TreeGrafter"/>
</dbReference>
<dbReference type="GO" id="GO:0006094">
    <property type="term" value="P:gluconeogenesis"/>
    <property type="evidence" value="ECO:0007669"/>
    <property type="project" value="UniProtKB-UniRule"/>
</dbReference>
<dbReference type="AlphaFoldDB" id="A0AA42CLV3"/>
<feature type="binding site" evidence="9">
    <location>
        <position position="208"/>
    </location>
    <ligand>
        <name>substrate</name>
    </ligand>
</feature>
<dbReference type="GO" id="GO:0030388">
    <property type="term" value="P:fructose 1,6-bisphosphate metabolic process"/>
    <property type="evidence" value="ECO:0007669"/>
    <property type="project" value="TreeGrafter"/>
</dbReference>
<dbReference type="Gene3D" id="3.30.540.10">
    <property type="entry name" value="Fructose-1,6-Bisphosphatase, subunit A, domain 1"/>
    <property type="match status" value="1"/>
</dbReference>
<organism evidence="13 14">
    <name type="scientific">Lichenifustis flavocetrariae</name>
    <dbReference type="NCBI Taxonomy" id="2949735"/>
    <lineage>
        <taxon>Bacteria</taxon>
        <taxon>Pseudomonadati</taxon>
        <taxon>Pseudomonadota</taxon>
        <taxon>Alphaproteobacteria</taxon>
        <taxon>Hyphomicrobiales</taxon>
        <taxon>Lichenihabitantaceae</taxon>
        <taxon>Lichenifustis</taxon>
    </lineage>
</organism>
<evidence type="ECO:0000256" key="7">
    <source>
        <dbReference type="ARBA" id="ARBA00022842"/>
    </source>
</evidence>
<dbReference type="PRINTS" id="PR00115">
    <property type="entry name" value="F16BPHPHTASE"/>
</dbReference>
<dbReference type="EC" id="3.1.3.11" evidence="9"/>
<comment type="subunit">
    <text evidence="9">Homotetramer.</text>
</comment>
<evidence type="ECO:0000256" key="3">
    <source>
        <dbReference type="ARBA" id="ARBA00010941"/>
    </source>
</evidence>
<gene>
    <name evidence="9" type="primary">fbp</name>
    <name evidence="13" type="ORF">M8523_07015</name>
</gene>
<comment type="caution">
    <text evidence="9">Lacks conserved residue(s) required for the propagation of feature annotation.</text>
</comment>
<comment type="similarity">
    <text evidence="3 9 10">Belongs to the FBPase class 1 family.</text>
</comment>
<evidence type="ECO:0000259" key="11">
    <source>
        <dbReference type="Pfam" id="PF00316"/>
    </source>
</evidence>
<proteinExistence type="inferred from homology"/>
<dbReference type="Pfam" id="PF00316">
    <property type="entry name" value="FBPase"/>
    <property type="match status" value="1"/>
</dbReference>
<dbReference type="GO" id="GO:0006000">
    <property type="term" value="P:fructose metabolic process"/>
    <property type="evidence" value="ECO:0007669"/>
    <property type="project" value="TreeGrafter"/>
</dbReference>
<protein>
    <recommendedName>
        <fullName evidence="9">Fructose-1,6-bisphosphatase class 1</fullName>
        <shortName evidence="9">FBPase class 1</shortName>
        <ecNumber evidence="9">3.1.3.11</ecNumber>
    </recommendedName>
    <alternativeName>
        <fullName evidence="9">D-fructose-1,6-bisphosphate 1-phosphohydrolase class 1</fullName>
    </alternativeName>
</protein>
<evidence type="ECO:0000256" key="8">
    <source>
        <dbReference type="ARBA" id="ARBA00023277"/>
    </source>
</evidence>
<comment type="cofactor">
    <cofactor evidence="9">
        <name>Mg(2+)</name>
        <dbReference type="ChEBI" id="CHEBI:18420"/>
    </cofactor>
    <text evidence="9">Binds 2 magnesium ions per subunit.</text>
</comment>
<sequence length="353" mass="37760">MRSGLSLHDHLTGLASAGDTLQHATAITIETIAATAITLADLIGRGALTGPLGHTCGMSSSGDLQKALDVEADGLFREALRDCPIAALASEEAEKVEILDAAGGLCVAIDPIDGSGNIDVNMPVGTIFSILPAPAPRSVTRDAEVFSWPAGTSQLAAGFVLYGPQTSLVLTTCGGVDIFTLDRSRRTFRLTVAGLTMPAVPPDEYAINASNYRHWEEPVRSFIDECTAGPSGPYGRDFNMRWHGAVVAEAYRILIRGGLYLYPADAREGYAEGRLRLVYEGFPLAFLVERAGGAATNGRRRILDMNPTALHQHVPLIFGSKPRVEHLTALHNRSGIWPQTTAPLFASRGLFRI</sequence>
<comment type="pathway">
    <text evidence="2">Carbohydrate biosynthesis; Calvin cycle.</text>
</comment>
<keyword evidence="8 9" id="KW-0119">Carbohydrate metabolism</keyword>
<dbReference type="GO" id="GO:0000287">
    <property type="term" value="F:magnesium ion binding"/>
    <property type="evidence" value="ECO:0007669"/>
    <property type="project" value="UniProtKB-UniRule"/>
</dbReference>
<dbReference type="InterPro" id="IPR033391">
    <property type="entry name" value="FBPase_N"/>
</dbReference>
<feature type="binding site" evidence="9">
    <location>
        <position position="110"/>
    </location>
    <ligand>
        <name>Mg(2+)</name>
        <dbReference type="ChEBI" id="CHEBI:18420"/>
        <label>2</label>
    </ligand>
</feature>
<dbReference type="PANTHER" id="PTHR11556:SF35">
    <property type="entry name" value="SEDOHEPTULOSE-1,7-BISPHOSPHATASE, CHLOROPLASTIC"/>
    <property type="match status" value="1"/>
</dbReference>
<comment type="subcellular location">
    <subcellularLocation>
        <location evidence="9">Cytoplasm</location>
    </subcellularLocation>
</comment>
<feature type="binding site" evidence="9">
    <location>
        <position position="280"/>
    </location>
    <ligand>
        <name>Mg(2+)</name>
        <dbReference type="ChEBI" id="CHEBI:18420"/>
        <label>2</label>
    </ligand>
</feature>
<keyword evidence="6 9" id="KW-0378">Hydrolase</keyword>
<keyword evidence="5 9" id="KW-0479">Metal-binding</keyword>